<comment type="caution">
    <text evidence="2">The sequence shown here is derived from an EMBL/GenBank/DDBJ whole genome shotgun (WGS) entry which is preliminary data.</text>
</comment>
<dbReference type="EMBL" id="BQNB010011288">
    <property type="protein sequence ID" value="GJS88637.1"/>
    <property type="molecule type" value="Genomic_DNA"/>
</dbReference>
<sequence length="188" mass="21110">MHLSTPVAMTTPSSVLKNSEYLKPTPYLLEGPFHKILPDRSFREKIIEQGFDTYGREATCTMDGIQSVDNVPLKVDQITDVDDLLKTETRTRTWKYLIILKGELIIIVDSPTTSDKNDLLELVSEPSSPGDSEFNELVVHSPTYFNEHKASTSSSTSSSDFKIENLFQDTNSENGEYANTRTIESPAR</sequence>
<organism evidence="2 3">
    <name type="scientific">Tanacetum coccineum</name>
    <dbReference type="NCBI Taxonomy" id="301880"/>
    <lineage>
        <taxon>Eukaryota</taxon>
        <taxon>Viridiplantae</taxon>
        <taxon>Streptophyta</taxon>
        <taxon>Embryophyta</taxon>
        <taxon>Tracheophyta</taxon>
        <taxon>Spermatophyta</taxon>
        <taxon>Magnoliopsida</taxon>
        <taxon>eudicotyledons</taxon>
        <taxon>Gunneridae</taxon>
        <taxon>Pentapetalae</taxon>
        <taxon>asterids</taxon>
        <taxon>campanulids</taxon>
        <taxon>Asterales</taxon>
        <taxon>Asteraceae</taxon>
        <taxon>Asteroideae</taxon>
        <taxon>Anthemideae</taxon>
        <taxon>Anthemidinae</taxon>
        <taxon>Tanacetum</taxon>
    </lineage>
</organism>
<reference evidence="2" key="1">
    <citation type="journal article" date="2022" name="Int. J. Mol. Sci.">
        <title>Draft Genome of Tanacetum Coccineum: Genomic Comparison of Closely Related Tanacetum-Family Plants.</title>
        <authorList>
            <person name="Yamashiro T."/>
            <person name="Shiraishi A."/>
            <person name="Nakayama K."/>
            <person name="Satake H."/>
        </authorList>
    </citation>
    <scope>NUCLEOTIDE SEQUENCE</scope>
</reference>
<accession>A0ABQ4ZFM5</accession>
<evidence type="ECO:0000256" key="1">
    <source>
        <dbReference type="SAM" id="MobiDB-lite"/>
    </source>
</evidence>
<gene>
    <name evidence="2" type="ORF">Tco_0771273</name>
</gene>
<feature type="region of interest" description="Disordered" evidence="1">
    <location>
        <begin position="148"/>
        <end position="188"/>
    </location>
</feature>
<keyword evidence="3" id="KW-1185">Reference proteome</keyword>
<feature type="compositionally biased region" description="Polar residues" evidence="1">
    <location>
        <begin position="167"/>
        <end position="188"/>
    </location>
</feature>
<evidence type="ECO:0000313" key="2">
    <source>
        <dbReference type="EMBL" id="GJS88637.1"/>
    </source>
</evidence>
<proteinExistence type="predicted"/>
<protein>
    <submittedName>
        <fullName evidence="2">Uncharacterized protein</fullName>
    </submittedName>
</protein>
<dbReference type="Proteomes" id="UP001151760">
    <property type="component" value="Unassembled WGS sequence"/>
</dbReference>
<name>A0ABQ4ZFM5_9ASTR</name>
<evidence type="ECO:0000313" key="3">
    <source>
        <dbReference type="Proteomes" id="UP001151760"/>
    </source>
</evidence>
<reference evidence="2" key="2">
    <citation type="submission" date="2022-01" db="EMBL/GenBank/DDBJ databases">
        <authorList>
            <person name="Yamashiro T."/>
            <person name="Shiraishi A."/>
            <person name="Satake H."/>
            <person name="Nakayama K."/>
        </authorList>
    </citation>
    <scope>NUCLEOTIDE SEQUENCE</scope>
</reference>